<dbReference type="Proteomes" id="UP000008495">
    <property type="component" value="Unassembled WGS sequence"/>
</dbReference>
<accession>K6WB71</accession>
<dbReference type="AlphaFoldDB" id="K6WB71"/>
<name>K6WB71_9MICO</name>
<reference evidence="2 3" key="1">
    <citation type="submission" date="2012-08" db="EMBL/GenBank/DDBJ databases">
        <title>Whole genome shotgun sequence of Austwickia chelonae NBRC 105200.</title>
        <authorList>
            <person name="Yoshida I."/>
            <person name="Hosoyama A."/>
            <person name="Tsuchikane K."/>
            <person name="Katsumata H."/>
            <person name="Ando Y."/>
            <person name="Ohji S."/>
            <person name="Hamada M."/>
            <person name="Tamura T."/>
            <person name="Yamazoe A."/>
            <person name="Yamazaki S."/>
            <person name="Fujita N."/>
        </authorList>
    </citation>
    <scope>NUCLEOTIDE SEQUENCE [LARGE SCALE GENOMIC DNA]</scope>
    <source>
        <strain evidence="2 3">NBRC 105200</strain>
    </source>
</reference>
<evidence type="ECO:0000256" key="1">
    <source>
        <dbReference type="SAM" id="MobiDB-lite"/>
    </source>
</evidence>
<gene>
    <name evidence="2" type="ORF">AUCHE_18_00630</name>
</gene>
<evidence type="ECO:0000313" key="3">
    <source>
        <dbReference type="Proteomes" id="UP000008495"/>
    </source>
</evidence>
<protein>
    <submittedName>
        <fullName evidence="2">Uncharacterized protein</fullName>
    </submittedName>
</protein>
<sequence>MHISSHYLSAAFSVNDEPGPLLRRAQIERNPPLTMETLSAAGEPRFSGQEPDNVSRETYINVWVSGPVAATTPSLRNATQQMSIPAGDKAAKRPPRGGAGPYVLMSAHLREQARVTRSG</sequence>
<comment type="caution">
    <text evidence="2">The sequence shown here is derived from an EMBL/GenBank/DDBJ whole genome shotgun (WGS) entry which is preliminary data.</text>
</comment>
<dbReference type="EMBL" id="BAGZ01000018">
    <property type="protein sequence ID" value="GAB79062.1"/>
    <property type="molecule type" value="Genomic_DNA"/>
</dbReference>
<organism evidence="2 3">
    <name type="scientific">Austwickia chelonae NBRC 105200</name>
    <dbReference type="NCBI Taxonomy" id="1184607"/>
    <lineage>
        <taxon>Bacteria</taxon>
        <taxon>Bacillati</taxon>
        <taxon>Actinomycetota</taxon>
        <taxon>Actinomycetes</taxon>
        <taxon>Micrococcales</taxon>
        <taxon>Dermatophilaceae</taxon>
        <taxon>Austwickia</taxon>
    </lineage>
</organism>
<evidence type="ECO:0000313" key="2">
    <source>
        <dbReference type="EMBL" id="GAB79062.1"/>
    </source>
</evidence>
<feature type="region of interest" description="Disordered" evidence="1">
    <location>
        <begin position="83"/>
        <end position="102"/>
    </location>
</feature>
<proteinExistence type="predicted"/>
<keyword evidence="3" id="KW-1185">Reference proteome</keyword>